<reference evidence="2" key="1">
    <citation type="journal article" date="2023" name="Nat. Plants">
        <title>Single-cell RNA sequencing provides a high-resolution roadmap for understanding the multicellular compartmentation of specialized metabolism.</title>
        <authorList>
            <person name="Sun S."/>
            <person name="Shen X."/>
            <person name="Li Y."/>
            <person name="Li Y."/>
            <person name="Wang S."/>
            <person name="Li R."/>
            <person name="Zhang H."/>
            <person name="Shen G."/>
            <person name="Guo B."/>
            <person name="Wei J."/>
            <person name="Xu J."/>
            <person name="St-Pierre B."/>
            <person name="Chen S."/>
            <person name="Sun C."/>
        </authorList>
    </citation>
    <scope>NUCLEOTIDE SEQUENCE [LARGE SCALE GENOMIC DNA]</scope>
</reference>
<name>A0ACC0C0Z7_CATRO</name>
<evidence type="ECO:0000313" key="1">
    <source>
        <dbReference type="EMBL" id="KAI5678494.1"/>
    </source>
</evidence>
<comment type="caution">
    <text evidence="1">The sequence shown here is derived from an EMBL/GenBank/DDBJ whole genome shotgun (WGS) entry which is preliminary data.</text>
</comment>
<proteinExistence type="predicted"/>
<sequence>MLSVRLVLPVKNAKNPSVARWPRKRTLSVSLSKTRPFPFACSLTHGVGAIIGAIALGAIYRSCKRKQLIHNQANLLSLKELERISYYELLQATNRYDESNLLGKESFGSVYKGTLSDGRILAIKVFNLQVSGPSKSFEGECKVLRNLHHRNLTKVISSCTKLDFKALVLEFITNGSLDKCLYSHNYCLNVIQRLNIMIDVATALHYLHLGYSTPIVHCDLKPNNVLFDQDMVAHVSDFGIAKILSREDSITQTETIATFGYVAPEYGLEGLVSTKCDIYSFGIMLMEVFTRIKPNDEIFEGNWTLKALVSNSFPNSLAQIIDSNLLVKNEEYITEKLECITSIMEVALNCSRESPKERSTIKDVIVALKKIKLKLLPYYRRG</sequence>
<accession>A0ACC0C0Z7</accession>
<gene>
    <name evidence="1" type="ORF">M9H77_09444</name>
</gene>
<dbReference type="EMBL" id="CM044702">
    <property type="protein sequence ID" value="KAI5678494.1"/>
    <property type="molecule type" value="Genomic_DNA"/>
</dbReference>
<protein>
    <submittedName>
        <fullName evidence="1">Uncharacterized protein</fullName>
    </submittedName>
</protein>
<organism evidence="1 2">
    <name type="scientific">Catharanthus roseus</name>
    <name type="common">Madagascar periwinkle</name>
    <name type="synonym">Vinca rosea</name>
    <dbReference type="NCBI Taxonomy" id="4058"/>
    <lineage>
        <taxon>Eukaryota</taxon>
        <taxon>Viridiplantae</taxon>
        <taxon>Streptophyta</taxon>
        <taxon>Embryophyta</taxon>
        <taxon>Tracheophyta</taxon>
        <taxon>Spermatophyta</taxon>
        <taxon>Magnoliopsida</taxon>
        <taxon>eudicotyledons</taxon>
        <taxon>Gunneridae</taxon>
        <taxon>Pentapetalae</taxon>
        <taxon>asterids</taxon>
        <taxon>lamiids</taxon>
        <taxon>Gentianales</taxon>
        <taxon>Apocynaceae</taxon>
        <taxon>Rauvolfioideae</taxon>
        <taxon>Vinceae</taxon>
        <taxon>Catharanthinae</taxon>
        <taxon>Catharanthus</taxon>
    </lineage>
</organism>
<dbReference type="Proteomes" id="UP001060085">
    <property type="component" value="Linkage Group LG02"/>
</dbReference>
<keyword evidence="2" id="KW-1185">Reference proteome</keyword>
<evidence type="ECO:0000313" key="2">
    <source>
        <dbReference type="Proteomes" id="UP001060085"/>
    </source>
</evidence>